<evidence type="ECO:0000313" key="2">
    <source>
        <dbReference type="EMBL" id="WEW57160.1"/>
    </source>
</evidence>
<keyword evidence="3" id="KW-1185">Reference proteome</keyword>
<dbReference type="InterPro" id="IPR026749">
    <property type="entry name" value="Tmem135"/>
</dbReference>
<evidence type="ECO:0000313" key="3">
    <source>
        <dbReference type="Proteomes" id="UP001219355"/>
    </source>
</evidence>
<name>A0AAF0IGN3_9EURO</name>
<evidence type="ECO:0008006" key="4">
    <source>
        <dbReference type="Google" id="ProtNLM"/>
    </source>
</evidence>
<feature type="transmembrane region" description="Helical" evidence="1">
    <location>
        <begin position="39"/>
        <end position="56"/>
    </location>
</feature>
<dbReference type="AlphaFoldDB" id="A0AAF0IGN3"/>
<keyword evidence="1" id="KW-1133">Transmembrane helix</keyword>
<gene>
    <name evidence="2" type="ORF">PRK78_002622</name>
</gene>
<feature type="transmembrane region" description="Helical" evidence="1">
    <location>
        <begin position="179"/>
        <end position="198"/>
    </location>
</feature>
<proteinExistence type="predicted"/>
<sequence length="310" mass="35232">MVRAVDVLACVAWSRWKQLRKSRKSFTISESVLPQLLDIGIFAASAATVMWAWVYLPERLPFSYGRWISEVAQIDPRLIEALRSARRGDWTYGEPKGSQLVLEPMCEDYGLPRVWGDPSQTIPIPCELVHMGCGPNCEVHAIWRFVKSFKFVLTTDLPIQLVLRSRSPSLQGYLKATKASLRSSTFLGLFVSIFYYSVCLARTRLGPRIFARKQITPMMWDSGLCVAAGCMMCGWSIFVESAQKRQEISLFVAPRAIATLLPRRYNRKYLWREQLVFSLSTAIVLTCIQLDPRKVRGVLGRVLGQVFGNR</sequence>
<keyword evidence="1" id="KW-0472">Membrane</keyword>
<reference evidence="2" key="1">
    <citation type="submission" date="2023-03" db="EMBL/GenBank/DDBJ databases">
        <title>Emydomyces testavorans Genome Sequence.</title>
        <authorList>
            <person name="Hoyer L."/>
        </authorList>
    </citation>
    <scope>NUCLEOTIDE SEQUENCE</scope>
    <source>
        <strain evidence="2">16-2883</strain>
    </source>
</reference>
<protein>
    <recommendedName>
        <fullName evidence="4">Integral membrane protein</fullName>
    </recommendedName>
</protein>
<keyword evidence="1" id="KW-0812">Transmembrane</keyword>
<feature type="transmembrane region" description="Helical" evidence="1">
    <location>
        <begin position="218"/>
        <end position="239"/>
    </location>
</feature>
<evidence type="ECO:0000256" key="1">
    <source>
        <dbReference type="SAM" id="Phobius"/>
    </source>
</evidence>
<dbReference type="Proteomes" id="UP001219355">
    <property type="component" value="Chromosome 2"/>
</dbReference>
<dbReference type="EMBL" id="CP120628">
    <property type="protein sequence ID" value="WEW57160.1"/>
    <property type="molecule type" value="Genomic_DNA"/>
</dbReference>
<organism evidence="2 3">
    <name type="scientific">Emydomyces testavorans</name>
    <dbReference type="NCBI Taxonomy" id="2070801"/>
    <lineage>
        <taxon>Eukaryota</taxon>
        <taxon>Fungi</taxon>
        <taxon>Dikarya</taxon>
        <taxon>Ascomycota</taxon>
        <taxon>Pezizomycotina</taxon>
        <taxon>Eurotiomycetes</taxon>
        <taxon>Eurotiomycetidae</taxon>
        <taxon>Onygenales</taxon>
        <taxon>Nannizziopsiaceae</taxon>
        <taxon>Emydomyces</taxon>
    </lineage>
</organism>
<accession>A0AAF0IGN3</accession>
<dbReference type="PANTHER" id="PTHR12459:SF15">
    <property type="entry name" value="TRANSMEMBRANE PROTEIN 135"/>
    <property type="match status" value="1"/>
</dbReference>
<dbReference type="PANTHER" id="PTHR12459">
    <property type="entry name" value="TRANSMEMBRANE PROTEIN 135-RELATED"/>
    <property type="match status" value="1"/>
</dbReference>